<dbReference type="HOGENOM" id="CLU_2602515_0_0_3"/>
<proteinExistence type="predicted"/>
<reference evidence="1 2" key="1">
    <citation type="journal article" date="2010" name="PLoS ONE">
        <title>Genome erosion in a nitrogen-fixing vertically transmitted endosymbiotic multicellular cyanobacterium.</title>
        <authorList>
            <person name="Ran L."/>
            <person name="Larsson J."/>
            <person name="Vigil-Stenman T."/>
            <person name="Nylander J.A."/>
            <person name="Ininbergs K."/>
            <person name="Zheng W.W."/>
            <person name="Lapidus A."/>
            <person name="Lowry S."/>
            <person name="Haselkorn R."/>
            <person name="Bergman B."/>
        </authorList>
    </citation>
    <scope>NUCLEOTIDE SEQUENCE [LARGE SCALE GENOMIC DNA]</scope>
    <source>
        <strain evidence="1 2">0708</strain>
    </source>
</reference>
<evidence type="ECO:0000313" key="1">
    <source>
        <dbReference type="EMBL" id="ADI65256.1"/>
    </source>
</evidence>
<dbReference type="EMBL" id="CP002059">
    <property type="protein sequence ID" value="ADI65256.1"/>
    <property type="molecule type" value="Genomic_DNA"/>
</dbReference>
<keyword evidence="2" id="KW-1185">Reference proteome</keyword>
<accession>D7E438</accession>
<dbReference type="KEGG" id="naz:Aazo_3706"/>
<name>D7E438_NOSA0</name>
<organism evidence="1 2">
    <name type="scientific">Nostoc azollae (strain 0708)</name>
    <name type="common">Anabaena azollae (strain 0708)</name>
    <dbReference type="NCBI Taxonomy" id="551115"/>
    <lineage>
        <taxon>Bacteria</taxon>
        <taxon>Bacillati</taxon>
        <taxon>Cyanobacteriota</taxon>
        <taxon>Cyanophyceae</taxon>
        <taxon>Nostocales</taxon>
        <taxon>Nostocaceae</taxon>
        <taxon>Trichormus</taxon>
    </lineage>
</organism>
<evidence type="ECO:0000313" key="2">
    <source>
        <dbReference type="Proteomes" id="UP000001511"/>
    </source>
</evidence>
<gene>
    <name evidence="1" type="ordered locus">Aazo_3706</name>
</gene>
<dbReference type="AlphaFoldDB" id="D7E438"/>
<protein>
    <submittedName>
        <fullName evidence="1">Uncharacterized protein</fullName>
    </submittedName>
</protein>
<dbReference type="Proteomes" id="UP000001511">
    <property type="component" value="Chromosome"/>
</dbReference>
<sequence>MIVFNNVFDVEVPRQILLQINQTDTEGWRKYSMALATNKKGDKLVVFEYSFSSLCTEQFTGPINDLLEKKIQDLRNWHK</sequence>